<dbReference type="GO" id="GO:0045892">
    <property type="term" value="P:negative regulation of DNA-templated transcription"/>
    <property type="evidence" value="ECO:0007669"/>
    <property type="project" value="UniProtKB-ARBA"/>
</dbReference>
<dbReference type="InterPro" id="IPR016032">
    <property type="entry name" value="Sig_transdc_resp-reg_C-effctor"/>
</dbReference>
<dbReference type="AlphaFoldDB" id="A0A559KE44"/>
<sequence length="284" mass="32283">MELMKVFAADVRTDDFAGKIGIPRGEIEKLHEKSFQNGVQRDSMRIRFRVQGNMLERLIAKNELLMDVISKQGLLRMNSFYFPNLLMVTDSNGVVLHINGDEQSLSNAERMNNIGIGSAMSLSSAGTNAISASIELQRPVCIHGEDHYLDTMQDWVSMCVPIHNTENHSVGYLVFSAFQQVSAPLVYPCIESIAMSMEYELRKTELQSKSWFVEEILEERLKAFKLTFREKEIAMYWLLDYDYKQIGKVLGISENTVRVYVTKINSKLKVNSKASLILRVLGAI</sequence>
<gene>
    <name evidence="4" type="ORF">FPZ49_08400</name>
</gene>
<proteinExistence type="predicted"/>
<dbReference type="Pfam" id="PF00196">
    <property type="entry name" value="GerE"/>
    <property type="match status" value="1"/>
</dbReference>
<evidence type="ECO:0000256" key="1">
    <source>
        <dbReference type="ARBA" id="ARBA00023015"/>
    </source>
</evidence>
<keyword evidence="1" id="KW-0805">Transcription regulation</keyword>
<reference evidence="4 5" key="1">
    <citation type="submission" date="2019-07" db="EMBL/GenBank/DDBJ databases">
        <authorList>
            <person name="Kim J."/>
        </authorList>
    </citation>
    <scope>NUCLEOTIDE SEQUENCE [LARGE SCALE GENOMIC DNA]</scope>
    <source>
        <strain evidence="4 5">JC52</strain>
    </source>
</reference>
<keyword evidence="5" id="KW-1185">Reference proteome</keyword>
<dbReference type="EMBL" id="VNJI01000008">
    <property type="protein sequence ID" value="TVY10407.1"/>
    <property type="molecule type" value="Genomic_DNA"/>
</dbReference>
<dbReference type="OrthoDB" id="2665498at2"/>
<dbReference type="InterPro" id="IPR000792">
    <property type="entry name" value="Tscrpt_reg_LuxR_C"/>
</dbReference>
<name>A0A559KE44_9BACL</name>
<dbReference type="SUPFAM" id="SSF46894">
    <property type="entry name" value="C-terminal effector domain of the bipartite response regulators"/>
    <property type="match status" value="1"/>
</dbReference>
<organism evidence="4 5">
    <name type="scientific">Paenibacillus cremeus</name>
    <dbReference type="NCBI Taxonomy" id="2163881"/>
    <lineage>
        <taxon>Bacteria</taxon>
        <taxon>Bacillati</taxon>
        <taxon>Bacillota</taxon>
        <taxon>Bacilli</taxon>
        <taxon>Bacillales</taxon>
        <taxon>Paenibacillaceae</taxon>
        <taxon>Paenibacillus</taxon>
    </lineage>
</organism>
<evidence type="ECO:0000313" key="4">
    <source>
        <dbReference type="EMBL" id="TVY10407.1"/>
    </source>
</evidence>
<evidence type="ECO:0000256" key="2">
    <source>
        <dbReference type="ARBA" id="ARBA00023163"/>
    </source>
</evidence>
<dbReference type="CDD" id="cd06170">
    <property type="entry name" value="LuxR_C_like"/>
    <property type="match status" value="1"/>
</dbReference>
<accession>A0A559KE44</accession>
<dbReference type="Gene3D" id="3.30.450.40">
    <property type="match status" value="1"/>
</dbReference>
<comment type="caution">
    <text evidence="4">The sequence shown here is derived from an EMBL/GenBank/DDBJ whole genome shotgun (WGS) entry which is preliminary data.</text>
</comment>
<protein>
    <recommendedName>
        <fullName evidence="3">HTH luxR-type domain-containing protein</fullName>
    </recommendedName>
</protein>
<dbReference type="Proteomes" id="UP000317036">
    <property type="component" value="Unassembled WGS sequence"/>
</dbReference>
<evidence type="ECO:0000259" key="3">
    <source>
        <dbReference type="PROSITE" id="PS50043"/>
    </source>
</evidence>
<feature type="domain" description="HTH luxR-type" evidence="3">
    <location>
        <begin position="219"/>
        <end position="284"/>
    </location>
</feature>
<dbReference type="InterPro" id="IPR036388">
    <property type="entry name" value="WH-like_DNA-bd_sf"/>
</dbReference>
<dbReference type="GO" id="GO:0003677">
    <property type="term" value="F:DNA binding"/>
    <property type="evidence" value="ECO:0007669"/>
    <property type="project" value="InterPro"/>
</dbReference>
<keyword evidence="2" id="KW-0804">Transcription</keyword>
<dbReference type="PROSITE" id="PS50043">
    <property type="entry name" value="HTH_LUXR_2"/>
    <property type="match status" value="1"/>
</dbReference>
<dbReference type="Gene3D" id="1.10.10.10">
    <property type="entry name" value="Winged helix-like DNA-binding domain superfamily/Winged helix DNA-binding domain"/>
    <property type="match status" value="1"/>
</dbReference>
<dbReference type="SMART" id="SM00421">
    <property type="entry name" value="HTH_LUXR"/>
    <property type="match status" value="1"/>
</dbReference>
<dbReference type="InterPro" id="IPR029016">
    <property type="entry name" value="GAF-like_dom_sf"/>
</dbReference>
<evidence type="ECO:0000313" key="5">
    <source>
        <dbReference type="Proteomes" id="UP000317036"/>
    </source>
</evidence>